<feature type="DNA-binding region" description="H-T-H motif" evidence="2">
    <location>
        <begin position="41"/>
        <end position="60"/>
    </location>
</feature>
<dbReference type="PROSITE" id="PS50977">
    <property type="entry name" value="HTH_TETR_2"/>
    <property type="match status" value="1"/>
</dbReference>
<sequence length="207" mass="22580">MSEQQGSTPRRGRRPGDEAMPEKIMDAAAAEFAERGYQAATMRRIAAAAGVDPKLVHYYFGTKEQLFTAMIEAAFRSWGFPEMLADRPADTPDSTGARYLTAVLTMLEHPGMGPAFIGLLRNLGTHEESRRIFVSFVSTQLISRLAPMLPEPLSETRVALAGSQMLGLVFARYILRLPELAELSIPDLAAAIGPTIDRYLIGDIGPA</sequence>
<dbReference type="Gene3D" id="1.10.357.10">
    <property type="entry name" value="Tetracycline Repressor, domain 2"/>
    <property type="match status" value="1"/>
</dbReference>
<evidence type="ECO:0000259" key="4">
    <source>
        <dbReference type="PROSITE" id="PS50977"/>
    </source>
</evidence>
<gene>
    <name evidence="5" type="ORF">BJ960_001555</name>
</gene>
<dbReference type="GO" id="GO:0000976">
    <property type="term" value="F:transcription cis-regulatory region binding"/>
    <property type="evidence" value="ECO:0007669"/>
    <property type="project" value="TreeGrafter"/>
</dbReference>
<dbReference type="PANTHER" id="PTHR30055:SF235">
    <property type="entry name" value="TRANSCRIPTIONAL REGULATORY PROTEIN"/>
    <property type="match status" value="1"/>
</dbReference>
<protein>
    <submittedName>
        <fullName evidence="5">AcrR family transcriptional regulator</fullName>
    </submittedName>
</protein>
<dbReference type="SUPFAM" id="SSF48498">
    <property type="entry name" value="Tetracyclin repressor-like, C-terminal domain"/>
    <property type="match status" value="1"/>
</dbReference>
<evidence type="ECO:0000313" key="5">
    <source>
        <dbReference type="EMBL" id="NYD26752.1"/>
    </source>
</evidence>
<dbReference type="InterPro" id="IPR050109">
    <property type="entry name" value="HTH-type_TetR-like_transc_reg"/>
</dbReference>
<dbReference type="Gene3D" id="1.10.10.60">
    <property type="entry name" value="Homeodomain-like"/>
    <property type="match status" value="1"/>
</dbReference>
<evidence type="ECO:0000256" key="1">
    <source>
        <dbReference type="ARBA" id="ARBA00023125"/>
    </source>
</evidence>
<organism evidence="5 6">
    <name type="scientific">Leucobacter aridicollis</name>
    <dbReference type="NCBI Taxonomy" id="283878"/>
    <lineage>
        <taxon>Bacteria</taxon>
        <taxon>Bacillati</taxon>
        <taxon>Actinomycetota</taxon>
        <taxon>Actinomycetes</taxon>
        <taxon>Micrococcales</taxon>
        <taxon>Microbacteriaceae</taxon>
        <taxon>Leucobacter</taxon>
    </lineage>
</organism>
<feature type="region of interest" description="Disordered" evidence="3">
    <location>
        <begin position="1"/>
        <end position="21"/>
    </location>
</feature>
<dbReference type="InterPro" id="IPR041678">
    <property type="entry name" value="TetR_C_16"/>
</dbReference>
<dbReference type="Proteomes" id="UP000586095">
    <property type="component" value="Unassembled WGS sequence"/>
</dbReference>
<evidence type="ECO:0000313" key="6">
    <source>
        <dbReference type="Proteomes" id="UP000586095"/>
    </source>
</evidence>
<dbReference type="SUPFAM" id="SSF46689">
    <property type="entry name" value="Homeodomain-like"/>
    <property type="match status" value="1"/>
</dbReference>
<dbReference type="PANTHER" id="PTHR30055">
    <property type="entry name" value="HTH-TYPE TRANSCRIPTIONAL REGULATOR RUTR"/>
    <property type="match status" value="1"/>
</dbReference>
<evidence type="ECO:0000256" key="2">
    <source>
        <dbReference type="PROSITE-ProRule" id="PRU00335"/>
    </source>
</evidence>
<dbReference type="AlphaFoldDB" id="A0A852RJ75"/>
<comment type="caution">
    <text evidence="5">The sequence shown here is derived from an EMBL/GenBank/DDBJ whole genome shotgun (WGS) entry which is preliminary data.</text>
</comment>
<dbReference type="InterPro" id="IPR009057">
    <property type="entry name" value="Homeodomain-like_sf"/>
</dbReference>
<accession>A0A852RJ75</accession>
<keyword evidence="6" id="KW-1185">Reference proteome</keyword>
<dbReference type="PRINTS" id="PR00455">
    <property type="entry name" value="HTHTETR"/>
</dbReference>
<dbReference type="Pfam" id="PF17920">
    <property type="entry name" value="TetR_C_16"/>
    <property type="match status" value="1"/>
</dbReference>
<evidence type="ECO:0000256" key="3">
    <source>
        <dbReference type="SAM" id="MobiDB-lite"/>
    </source>
</evidence>
<feature type="domain" description="HTH tetR-type" evidence="4">
    <location>
        <begin position="18"/>
        <end position="78"/>
    </location>
</feature>
<dbReference type="GO" id="GO:0003700">
    <property type="term" value="F:DNA-binding transcription factor activity"/>
    <property type="evidence" value="ECO:0007669"/>
    <property type="project" value="TreeGrafter"/>
</dbReference>
<keyword evidence="1 2" id="KW-0238">DNA-binding</keyword>
<reference evidence="5 6" key="1">
    <citation type="submission" date="2020-07" db="EMBL/GenBank/DDBJ databases">
        <title>Sequencing the genomes of 1000 actinobacteria strains.</title>
        <authorList>
            <person name="Klenk H.-P."/>
        </authorList>
    </citation>
    <scope>NUCLEOTIDE SEQUENCE [LARGE SCALE GENOMIC DNA]</scope>
    <source>
        <strain evidence="5 6">DSM 17380</strain>
    </source>
</reference>
<dbReference type="Pfam" id="PF00440">
    <property type="entry name" value="TetR_N"/>
    <property type="match status" value="1"/>
</dbReference>
<name>A0A852RJ75_9MICO</name>
<dbReference type="EMBL" id="JACCBD010000001">
    <property type="protein sequence ID" value="NYD26752.1"/>
    <property type="molecule type" value="Genomic_DNA"/>
</dbReference>
<dbReference type="InterPro" id="IPR001647">
    <property type="entry name" value="HTH_TetR"/>
</dbReference>
<dbReference type="RefSeq" id="WP_185986863.1">
    <property type="nucleotide sequence ID" value="NZ_BAAALZ010000001.1"/>
</dbReference>
<proteinExistence type="predicted"/>
<dbReference type="InterPro" id="IPR036271">
    <property type="entry name" value="Tet_transcr_reg_TetR-rel_C_sf"/>
</dbReference>